<evidence type="ECO:0000313" key="3">
    <source>
        <dbReference type="Proteomes" id="UP001243330"/>
    </source>
</evidence>
<feature type="compositionally biased region" description="Basic and acidic residues" evidence="1">
    <location>
        <begin position="153"/>
        <end position="163"/>
    </location>
</feature>
<evidence type="ECO:0000313" key="2">
    <source>
        <dbReference type="EMBL" id="KAK1850994.1"/>
    </source>
</evidence>
<dbReference type="Proteomes" id="UP001243330">
    <property type="component" value="Unassembled WGS sequence"/>
</dbReference>
<name>A0AAD9EGV7_9PEZI</name>
<gene>
    <name evidence="2" type="ORF">CCHR01_06398</name>
</gene>
<feature type="region of interest" description="Disordered" evidence="1">
    <location>
        <begin position="79"/>
        <end position="232"/>
    </location>
</feature>
<feature type="compositionally biased region" description="Basic and acidic residues" evidence="1">
    <location>
        <begin position="184"/>
        <end position="208"/>
    </location>
</feature>
<organism evidence="2 3">
    <name type="scientific">Colletotrichum chrysophilum</name>
    <dbReference type="NCBI Taxonomy" id="1836956"/>
    <lineage>
        <taxon>Eukaryota</taxon>
        <taxon>Fungi</taxon>
        <taxon>Dikarya</taxon>
        <taxon>Ascomycota</taxon>
        <taxon>Pezizomycotina</taxon>
        <taxon>Sordariomycetes</taxon>
        <taxon>Hypocreomycetidae</taxon>
        <taxon>Glomerellales</taxon>
        <taxon>Glomerellaceae</taxon>
        <taxon>Colletotrichum</taxon>
        <taxon>Colletotrichum gloeosporioides species complex</taxon>
    </lineage>
</organism>
<comment type="caution">
    <text evidence="2">The sequence shown here is derived from an EMBL/GenBank/DDBJ whole genome shotgun (WGS) entry which is preliminary data.</text>
</comment>
<dbReference type="AlphaFoldDB" id="A0AAD9EGV7"/>
<evidence type="ECO:0000256" key="1">
    <source>
        <dbReference type="SAM" id="MobiDB-lite"/>
    </source>
</evidence>
<proteinExistence type="predicted"/>
<feature type="compositionally biased region" description="Basic and acidic residues" evidence="1">
    <location>
        <begin position="223"/>
        <end position="232"/>
    </location>
</feature>
<protein>
    <submittedName>
        <fullName evidence="2">Uncharacterized protein</fullName>
    </submittedName>
</protein>
<feature type="region of interest" description="Disordered" evidence="1">
    <location>
        <begin position="1"/>
        <end position="54"/>
    </location>
</feature>
<sequence>MSGSGEERGWKRRETNKSSAGRVRIGKVGTGTKTPKPAPAPGGQVKSSQGEARRGKVPYLDYVARAGSSVEQGLIARAGSPIRESSAGANPIQVPRGSDKERQPWSVSERHSGRVDSARHSNWGDKNTHRKTERQRESEPGGEGLPQSCACREGVEAKRERAKMGAQMDGKEDEEGSTLSVRGRAGEKGKEAQREDDTDRERDRVREKQRARRYVPLQTPHSDTQRTENKIK</sequence>
<accession>A0AAD9EGV7</accession>
<keyword evidence="3" id="KW-1185">Reference proteome</keyword>
<feature type="compositionally biased region" description="Basic and acidic residues" evidence="1">
    <location>
        <begin position="97"/>
        <end position="127"/>
    </location>
</feature>
<feature type="compositionally biased region" description="Basic and acidic residues" evidence="1">
    <location>
        <begin position="1"/>
        <end position="16"/>
    </location>
</feature>
<reference evidence="2" key="1">
    <citation type="submission" date="2023-01" db="EMBL/GenBank/DDBJ databases">
        <title>Colletotrichum chrysophilum M932 genome sequence.</title>
        <authorList>
            <person name="Baroncelli R."/>
        </authorList>
    </citation>
    <scope>NUCLEOTIDE SEQUENCE</scope>
    <source>
        <strain evidence="2">M932</strain>
    </source>
</reference>
<dbReference type="EMBL" id="JAQOWY010000106">
    <property type="protein sequence ID" value="KAK1850994.1"/>
    <property type="molecule type" value="Genomic_DNA"/>
</dbReference>